<gene>
    <name evidence="1" type="ORF">QAD02_005609</name>
</gene>
<sequence>MENLLQTAINAHSHARRMTLKNITHDSLGHTQQLLEEDAINAHSHARRTTLKDVTHDSLGPTQQLLEGVRKISPGHSSRLPPQRLPAAAPTVPAIRCGRFIDLMRESAGRPMQMVYLLQVLLSGGTRVVNGQGPGSLPNIYTEMELEREPKEVRITKKYKDGFYLVGPHLQESTALRVMFTKYEREPNASEVIKEKNASEVAPL</sequence>
<evidence type="ECO:0000313" key="2">
    <source>
        <dbReference type="Proteomes" id="UP001239111"/>
    </source>
</evidence>
<proteinExistence type="predicted"/>
<reference evidence="1" key="1">
    <citation type="submission" date="2023-04" db="EMBL/GenBank/DDBJ databases">
        <title>A chromosome-level genome assembly of the parasitoid wasp Eretmocerus hayati.</title>
        <authorList>
            <person name="Zhong Y."/>
            <person name="Liu S."/>
            <person name="Liu Y."/>
        </authorList>
    </citation>
    <scope>NUCLEOTIDE SEQUENCE</scope>
    <source>
        <strain evidence="1">ZJU_SS_LIU_2023</strain>
    </source>
</reference>
<protein>
    <submittedName>
        <fullName evidence="1">Uncharacterized protein</fullName>
    </submittedName>
</protein>
<organism evidence="1 2">
    <name type="scientific">Eretmocerus hayati</name>
    <dbReference type="NCBI Taxonomy" id="131215"/>
    <lineage>
        <taxon>Eukaryota</taxon>
        <taxon>Metazoa</taxon>
        <taxon>Ecdysozoa</taxon>
        <taxon>Arthropoda</taxon>
        <taxon>Hexapoda</taxon>
        <taxon>Insecta</taxon>
        <taxon>Pterygota</taxon>
        <taxon>Neoptera</taxon>
        <taxon>Endopterygota</taxon>
        <taxon>Hymenoptera</taxon>
        <taxon>Apocrita</taxon>
        <taxon>Proctotrupomorpha</taxon>
        <taxon>Chalcidoidea</taxon>
        <taxon>Aphelinidae</taxon>
        <taxon>Aphelininae</taxon>
        <taxon>Eretmocerus</taxon>
    </lineage>
</organism>
<accession>A0ACC2NT93</accession>
<evidence type="ECO:0000313" key="1">
    <source>
        <dbReference type="EMBL" id="KAJ8674347.1"/>
    </source>
</evidence>
<keyword evidence="2" id="KW-1185">Reference proteome</keyword>
<name>A0ACC2NT93_9HYME</name>
<dbReference type="Proteomes" id="UP001239111">
    <property type="component" value="Chromosome 3"/>
</dbReference>
<comment type="caution">
    <text evidence="1">The sequence shown here is derived from an EMBL/GenBank/DDBJ whole genome shotgun (WGS) entry which is preliminary data.</text>
</comment>
<dbReference type="EMBL" id="CM056743">
    <property type="protein sequence ID" value="KAJ8674347.1"/>
    <property type="molecule type" value="Genomic_DNA"/>
</dbReference>